<protein>
    <recommendedName>
        <fullName evidence="8">Peptidase S1 domain-containing protein</fullName>
    </recommendedName>
</protein>
<keyword evidence="2" id="KW-0964">Secreted</keyword>
<dbReference type="CDD" id="cd00190">
    <property type="entry name" value="Tryp_SPc"/>
    <property type="match status" value="1"/>
</dbReference>
<dbReference type="GO" id="GO:0006508">
    <property type="term" value="P:proteolysis"/>
    <property type="evidence" value="ECO:0007669"/>
    <property type="project" value="UniProtKB-KW"/>
</dbReference>
<organism evidence="9 10">
    <name type="scientific">Soboliphyme baturini</name>
    <dbReference type="NCBI Taxonomy" id="241478"/>
    <lineage>
        <taxon>Eukaryota</taxon>
        <taxon>Metazoa</taxon>
        <taxon>Ecdysozoa</taxon>
        <taxon>Nematoda</taxon>
        <taxon>Enoplea</taxon>
        <taxon>Dorylaimia</taxon>
        <taxon>Dioctophymatida</taxon>
        <taxon>Dioctophymatoidea</taxon>
        <taxon>Soboliphymatidae</taxon>
        <taxon>Soboliphyme</taxon>
    </lineage>
</organism>
<keyword evidence="3" id="KW-0645">Protease</keyword>
<dbReference type="InterPro" id="IPR033116">
    <property type="entry name" value="TRYPSIN_SER"/>
</dbReference>
<dbReference type="GO" id="GO:0005615">
    <property type="term" value="C:extracellular space"/>
    <property type="evidence" value="ECO:0007669"/>
    <property type="project" value="TreeGrafter"/>
</dbReference>
<comment type="similarity">
    <text evidence="7">Belongs to the peptidase S1 family. CLIP subfamily.</text>
</comment>
<evidence type="ECO:0000256" key="1">
    <source>
        <dbReference type="ARBA" id="ARBA00004613"/>
    </source>
</evidence>
<evidence type="ECO:0000259" key="8">
    <source>
        <dbReference type="PROSITE" id="PS50240"/>
    </source>
</evidence>
<comment type="subcellular location">
    <subcellularLocation>
        <location evidence="1">Secreted</location>
    </subcellularLocation>
</comment>
<dbReference type="Gene3D" id="2.40.10.10">
    <property type="entry name" value="Trypsin-like serine proteases"/>
    <property type="match status" value="1"/>
</dbReference>
<dbReference type="SMART" id="SM00020">
    <property type="entry name" value="Tryp_SPc"/>
    <property type="match status" value="1"/>
</dbReference>
<dbReference type="GO" id="GO:0004252">
    <property type="term" value="F:serine-type endopeptidase activity"/>
    <property type="evidence" value="ECO:0007669"/>
    <property type="project" value="InterPro"/>
</dbReference>
<dbReference type="InterPro" id="IPR050127">
    <property type="entry name" value="Serine_Proteases_S1"/>
</dbReference>
<keyword evidence="10" id="KW-1185">Reference proteome</keyword>
<dbReference type="SUPFAM" id="SSF50494">
    <property type="entry name" value="Trypsin-like serine proteases"/>
    <property type="match status" value="1"/>
</dbReference>
<dbReference type="OrthoDB" id="5912168at2759"/>
<dbReference type="Proteomes" id="UP000270296">
    <property type="component" value="Unassembled WGS sequence"/>
</dbReference>
<accession>A0A3P8HJM4</accession>
<dbReference type="PROSITE" id="PS50240">
    <property type="entry name" value="TRYPSIN_DOM"/>
    <property type="match status" value="1"/>
</dbReference>
<dbReference type="InterPro" id="IPR001254">
    <property type="entry name" value="Trypsin_dom"/>
</dbReference>
<sequence>MFSVRNVNVLQQVTVPVIDVQLCNSSEYYHGNIDTSMLCAGYTEGGKDACQGDSGGPLICLNEGRLWELHGIVSWGYGCALPFRPGVYTRVAKYISWISENMNLTASKLI</sequence>
<keyword evidence="5" id="KW-0720">Serine protease</keyword>
<dbReference type="PROSITE" id="PS00135">
    <property type="entry name" value="TRYPSIN_SER"/>
    <property type="match status" value="1"/>
</dbReference>
<keyword evidence="4" id="KW-0378">Hydrolase</keyword>
<dbReference type="AlphaFoldDB" id="A0A3P8HJM4"/>
<dbReference type="Pfam" id="PF00089">
    <property type="entry name" value="Trypsin"/>
    <property type="match status" value="1"/>
</dbReference>
<dbReference type="InterPro" id="IPR009003">
    <property type="entry name" value="Peptidase_S1_PA"/>
</dbReference>
<keyword evidence="6" id="KW-1015">Disulfide bond</keyword>
<name>A0A3P8HJM4_9BILA</name>
<dbReference type="PANTHER" id="PTHR24264:SF65">
    <property type="entry name" value="SRCR DOMAIN-CONTAINING PROTEIN"/>
    <property type="match status" value="1"/>
</dbReference>
<dbReference type="PANTHER" id="PTHR24264">
    <property type="entry name" value="TRYPSIN-RELATED"/>
    <property type="match status" value="1"/>
</dbReference>
<evidence type="ECO:0000256" key="4">
    <source>
        <dbReference type="ARBA" id="ARBA00022801"/>
    </source>
</evidence>
<evidence type="ECO:0000256" key="3">
    <source>
        <dbReference type="ARBA" id="ARBA00022670"/>
    </source>
</evidence>
<reference evidence="9 10" key="1">
    <citation type="submission" date="2018-11" db="EMBL/GenBank/DDBJ databases">
        <authorList>
            <consortium name="Pathogen Informatics"/>
        </authorList>
    </citation>
    <scope>NUCLEOTIDE SEQUENCE [LARGE SCALE GENOMIC DNA]</scope>
</reference>
<evidence type="ECO:0000256" key="7">
    <source>
        <dbReference type="ARBA" id="ARBA00024195"/>
    </source>
</evidence>
<evidence type="ECO:0000313" key="9">
    <source>
        <dbReference type="EMBL" id="VDP46619.1"/>
    </source>
</evidence>
<feature type="domain" description="Peptidase S1" evidence="8">
    <location>
        <begin position="1"/>
        <end position="103"/>
    </location>
</feature>
<evidence type="ECO:0000256" key="2">
    <source>
        <dbReference type="ARBA" id="ARBA00022525"/>
    </source>
</evidence>
<evidence type="ECO:0000313" key="10">
    <source>
        <dbReference type="Proteomes" id="UP000270296"/>
    </source>
</evidence>
<evidence type="ECO:0000256" key="5">
    <source>
        <dbReference type="ARBA" id="ARBA00022825"/>
    </source>
</evidence>
<gene>
    <name evidence="9" type="ORF">SBAD_LOCUS12236</name>
</gene>
<dbReference type="InterPro" id="IPR043504">
    <property type="entry name" value="Peptidase_S1_PA_chymotrypsin"/>
</dbReference>
<evidence type="ECO:0000256" key="6">
    <source>
        <dbReference type="ARBA" id="ARBA00023157"/>
    </source>
</evidence>
<dbReference type="FunFam" id="2.40.10.10:FF:000002">
    <property type="entry name" value="Transmembrane protease serine"/>
    <property type="match status" value="1"/>
</dbReference>
<proteinExistence type="inferred from homology"/>
<dbReference type="EMBL" id="UZAM01017269">
    <property type="protein sequence ID" value="VDP46619.1"/>
    <property type="molecule type" value="Genomic_DNA"/>
</dbReference>